<organism evidence="1 2">
    <name type="scientific">Xylophilus rhododendri</name>
    <dbReference type="NCBI Taxonomy" id="2697032"/>
    <lineage>
        <taxon>Bacteria</taxon>
        <taxon>Pseudomonadati</taxon>
        <taxon>Pseudomonadota</taxon>
        <taxon>Betaproteobacteria</taxon>
        <taxon>Burkholderiales</taxon>
        <taxon>Xylophilus</taxon>
    </lineage>
</organism>
<reference evidence="1 2" key="1">
    <citation type="submission" date="2020-01" db="EMBL/GenBank/DDBJ databases">
        <title>Genome sequencing of strain KACC 21265.</title>
        <authorList>
            <person name="Heo J."/>
            <person name="Kim S.-J."/>
            <person name="Kim J.-S."/>
            <person name="Hong S.-B."/>
            <person name="Kwon S.-W."/>
        </authorList>
    </citation>
    <scope>NUCLEOTIDE SEQUENCE [LARGE SCALE GENOMIC DNA]</scope>
    <source>
        <strain evidence="1 2">KACC 21265</strain>
    </source>
</reference>
<dbReference type="AlphaFoldDB" id="A0A857JBN9"/>
<protein>
    <submittedName>
        <fullName evidence="1">Uncharacterized protein</fullName>
    </submittedName>
</protein>
<proteinExistence type="predicted"/>
<evidence type="ECO:0000313" key="1">
    <source>
        <dbReference type="EMBL" id="QHJ00169.1"/>
    </source>
</evidence>
<name>A0A857JBN9_9BURK</name>
<dbReference type="RefSeq" id="WP_160553979.1">
    <property type="nucleotide sequence ID" value="NZ_CP047650.1"/>
</dbReference>
<accession>A0A857JBN9</accession>
<keyword evidence="2" id="KW-1185">Reference proteome</keyword>
<gene>
    <name evidence="1" type="ORF">GT347_20615</name>
</gene>
<dbReference type="KEGG" id="xyk:GT347_20615"/>
<evidence type="ECO:0000313" key="2">
    <source>
        <dbReference type="Proteomes" id="UP000464787"/>
    </source>
</evidence>
<dbReference type="EMBL" id="CP047650">
    <property type="protein sequence ID" value="QHJ00169.1"/>
    <property type="molecule type" value="Genomic_DNA"/>
</dbReference>
<sequence length="83" mass="8895">MDRVLAACKTGCLFIASLSEFIPLPLVKNYAEVADSGSHDVVRSFRETITASLCGAVQWAAQKGASLESFDFSGEVQLIIRGT</sequence>
<dbReference type="Proteomes" id="UP000464787">
    <property type="component" value="Chromosome"/>
</dbReference>